<dbReference type="InParanoid" id="A0A0L0H7M5"/>
<dbReference type="Proteomes" id="UP000053201">
    <property type="component" value="Unassembled WGS sequence"/>
</dbReference>
<gene>
    <name evidence="2" type="ORF">SPPG_07015</name>
</gene>
<feature type="compositionally biased region" description="Low complexity" evidence="1">
    <location>
        <begin position="406"/>
        <end position="416"/>
    </location>
</feature>
<evidence type="ECO:0000313" key="2">
    <source>
        <dbReference type="EMBL" id="KNC97540.1"/>
    </source>
</evidence>
<dbReference type="STRING" id="645134.A0A0L0H7M5"/>
<reference evidence="2 3" key="1">
    <citation type="submission" date="2009-08" db="EMBL/GenBank/DDBJ databases">
        <title>The Genome Sequence of Spizellomyces punctatus strain DAOM BR117.</title>
        <authorList>
            <consortium name="The Broad Institute Genome Sequencing Platform"/>
            <person name="Russ C."/>
            <person name="Cuomo C."/>
            <person name="Shea T."/>
            <person name="Young S.K."/>
            <person name="Zeng Q."/>
            <person name="Koehrsen M."/>
            <person name="Haas B."/>
            <person name="Borodovsky M."/>
            <person name="Guigo R."/>
            <person name="Alvarado L."/>
            <person name="Berlin A."/>
            <person name="Bochicchio J."/>
            <person name="Borenstein D."/>
            <person name="Chapman S."/>
            <person name="Chen Z."/>
            <person name="Engels R."/>
            <person name="Freedman E."/>
            <person name="Gellesch M."/>
            <person name="Goldberg J."/>
            <person name="Griggs A."/>
            <person name="Gujja S."/>
            <person name="Heiman D."/>
            <person name="Hepburn T."/>
            <person name="Howarth C."/>
            <person name="Jen D."/>
            <person name="Larson L."/>
            <person name="Lewis B."/>
            <person name="Mehta T."/>
            <person name="Park D."/>
            <person name="Pearson M."/>
            <person name="Roberts A."/>
            <person name="Saif S."/>
            <person name="Shenoy N."/>
            <person name="Sisk P."/>
            <person name="Stolte C."/>
            <person name="Sykes S."/>
            <person name="Thomson T."/>
            <person name="Walk T."/>
            <person name="White J."/>
            <person name="Yandava C."/>
            <person name="Burger G."/>
            <person name="Gray M.W."/>
            <person name="Holland P.W.H."/>
            <person name="King N."/>
            <person name="Lang F.B.F."/>
            <person name="Roger A.J."/>
            <person name="Ruiz-Trillo I."/>
            <person name="Lander E."/>
            <person name="Nusbaum C."/>
        </authorList>
    </citation>
    <scope>NUCLEOTIDE SEQUENCE [LARGE SCALE GENOMIC DNA]</scope>
    <source>
        <strain evidence="2 3">DAOM BR117</strain>
    </source>
</reference>
<name>A0A0L0H7M5_SPIPD</name>
<dbReference type="eggNOG" id="KOG2465">
    <property type="taxonomic scope" value="Eukaryota"/>
</dbReference>
<feature type="region of interest" description="Disordered" evidence="1">
    <location>
        <begin position="394"/>
        <end position="417"/>
    </location>
</feature>
<evidence type="ECO:0000313" key="3">
    <source>
        <dbReference type="Proteomes" id="UP000053201"/>
    </source>
</evidence>
<dbReference type="EMBL" id="KQ257463">
    <property type="protein sequence ID" value="KNC97540.1"/>
    <property type="molecule type" value="Genomic_DNA"/>
</dbReference>
<feature type="compositionally biased region" description="Polar residues" evidence="1">
    <location>
        <begin position="171"/>
        <end position="188"/>
    </location>
</feature>
<dbReference type="PANTHER" id="PTHR21477">
    <property type="entry name" value="ZGC:172139"/>
    <property type="match status" value="1"/>
</dbReference>
<evidence type="ECO:0000256" key="1">
    <source>
        <dbReference type="SAM" id="MobiDB-lite"/>
    </source>
</evidence>
<keyword evidence="3" id="KW-1185">Reference proteome</keyword>
<dbReference type="InterPro" id="IPR019141">
    <property type="entry name" value="DUF2045"/>
</dbReference>
<dbReference type="OrthoDB" id="1906921at2759"/>
<dbReference type="AlphaFoldDB" id="A0A0L0H7M5"/>
<dbReference type="RefSeq" id="XP_016605580.1">
    <property type="nucleotide sequence ID" value="XM_016755193.1"/>
</dbReference>
<feature type="region of interest" description="Disordered" evidence="1">
    <location>
        <begin position="171"/>
        <end position="213"/>
    </location>
</feature>
<protein>
    <submittedName>
        <fullName evidence="2">Uncharacterized protein</fullName>
    </submittedName>
</protein>
<organism evidence="2 3">
    <name type="scientific">Spizellomyces punctatus (strain DAOM BR117)</name>
    <dbReference type="NCBI Taxonomy" id="645134"/>
    <lineage>
        <taxon>Eukaryota</taxon>
        <taxon>Fungi</taxon>
        <taxon>Fungi incertae sedis</taxon>
        <taxon>Chytridiomycota</taxon>
        <taxon>Chytridiomycota incertae sedis</taxon>
        <taxon>Chytridiomycetes</taxon>
        <taxon>Spizellomycetales</taxon>
        <taxon>Spizellomycetaceae</taxon>
        <taxon>Spizellomyces</taxon>
    </lineage>
</organism>
<proteinExistence type="predicted"/>
<dbReference type="VEuPathDB" id="FungiDB:SPPG_07015"/>
<accession>A0A0L0H7M5</accession>
<sequence length="488" mass="53370">MASLLLHILDRLRRENLHGPTSPYPATRPALRKPHQHSVDSPDHDSWVLLDEEFGDLDAKDPRWFELFVEFFVEGGAEGNDDLLFFVRQGGSGPETTSADQQQQDPIFVRRKVANTMPSLGDLVDWKQTFFLNLIVQLPCTLTVAVCKRGASGERKRSLLAGEERIVVVGANSSGSGDSPATDATTPSPVGGGLVVDAESPATPSSPSPKSKPKMIAIQRIPKTVYAAPYKSRMDVKDAFMNECSYPLVYYTVNDYESHDLHLSIREKEYLCVELSVIIPDESKSDRVRKWTTTSGAEAVAAISLDDDSAPFPVPRGCAKIVLFQGAVPYTSLLDIYQQKGLAARNQLRLSWKKLTDGGIQGRKGNDSPPPERTEYIMMRGPHGKGQCQVAIKDDLPPPNIETEGSSSSSSRKPSSLTDKLFKMGSAVRTQLVAAAAASVLGVDSVGSDAEKLKKPESLRCSMTYVNVPWQSIISDLADHASRRSDKR</sequence>
<dbReference type="GeneID" id="27690266"/>
<dbReference type="Pfam" id="PF09741">
    <property type="entry name" value="DUF2045"/>
    <property type="match status" value="1"/>
</dbReference>
<dbReference type="PANTHER" id="PTHR21477:SF13">
    <property type="entry name" value="KIAA0930"/>
    <property type="match status" value="1"/>
</dbReference>
<feature type="region of interest" description="Disordered" evidence="1">
    <location>
        <begin position="17"/>
        <end position="42"/>
    </location>
</feature>
<dbReference type="OMA" id="ICSHQAL"/>